<dbReference type="AlphaFoldDB" id="A0A8H7ADR8"/>
<sequence length="60" mass="6764">MRIFKANTIVDWLEAFEGSTGSVSLRPRRYATKSEKTSSVKDFAQEQKSKLAVMALMHDA</sequence>
<keyword evidence="2" id="KW-1185">Reference proteome</keyword>
<dbReference type="Proteomes" id="UP000606974">
    <property type="component" value="Unassembled WGS sequence"/>
</dbReference>
<proteinExistence type="predicted"/>
<gene>
    <name evidence="1" type="ORF">GJ744_001109</name>
</gene>
<evidence type="ECO:0000313" key="1">
    <source>
        <dbReference type="EMBL" id="KAF7505246.1"/>
    </source>
</evidence>
<reference evidence="1" key="1">
    <citation type="submission" date="2020-02" db="EMBL/GenBank/DDBJ databases">
        <authorList>
            <person name="Palmer J.M."/>
        </authorList>
    </citation>
    <scope>NUCLEOTIDE SEQUENCE</scope>
    <source>
        <strain evidence="1">EPUS1.4</strain>
        <tissue evidence="1">Thallus</tissue>
    </source>
</reference>
<evidence type="ECO:0000313" key="2">
    <source>
        <dbReference type="Proteomes" id="UP000606974"/>
    </source>
</evidence>
<comment type="caution">
    <text evidence="1">The sequence shown here is derived from an EMBL/GenBank/DDBJ whole genome shotgun (WGS) entry which is preliminary data.</text>
</comment>
<organism evidence="1 2">
    <name type="scientific">Endocarpon pusillum</name>
    <dbReference type="NCBI Taxonomy" id="364733"/>
    <lineage>
        <taxon>Eukaryota</taxon>
        <taxon>Fungi</taxon>
        <taxon>Dikarya</taxon>
        <taxon>Ascomycota</taxon>
        <taxon>Pezizomycotina</taxon>
        <taxon>Eurotiomycetes</taxon>
        <taxon>Chaetothyriomycetidae</taxon>
        <taxon>Verrucariales</taxon>
        <taxon>Verrucariaceae</taxon>
        <taxon>Endocarpon</taxon>
    </lineage>
</organism>
<accession>A0A8H7ADR8</accession>
<dbReference type="EMBL" id="JAACFV010000114">
    <property type="protein sequence ID" value="KAF7505246.1"/>
    <property type="molecule type" value="Genomic_DNA"/>
</dbReference>
<name>A0A8H7ADR8_9EURO</name>
<protein>
    <submittedName>
        <fullName evidence="1">Uncharacterized protein</fullName>
    </submittedName>
</protein>